<dbReference type="PANTHER" id="PTHR36302">
    <property type="entry name" value="BLR7088 PROTEIN"/>
    <property type="match status" value="1"/>
</dbReference>
<organism evidence="2 3">
    <name type="scientific">Xanthomonas graminis pv. arrhenatheri LMG 727</name>
    <dbReference type="NCBI Taxonomy" id="1195923"/>
    <lineage>
        <taxon>Bacteria</taxon>
        <taxon>Pseudomonadati</taxon>
        <taxon>Pseudomonadota</taxon>
        <taxon>Gammaproteobacteria</taxon>
        <taxon>Lysobacterales</taxon>
        <taxon>Lysobacteraceae</taxon>
        <taxon>Xanthomonas</taxon>
        <taxon>Xanthomonas translucens group</taxon>
        <taxon>Xanthomonas graminis</taxon>
    </lineage>
</organism>
<feature type="chain" id="PRO_5005492144" description="Copper chaperone PCu(A)C" evidence="1">
    <location>
        <begin position="30"/>
        <end position="161"/>
    </location>
</feature>
<protein>
    <recommendedName>
        <fullName evidence="4">Copper chaperone PCu(A)C</fullName>
    </recommendedName>
</protein>
<dbReference type="InterPro" id="IPR036182">
    <property type="entry name" value="PCuAC_sf"/>
</dbReference>
<dbReference type="Pfam" id="PF04314">
    <property type="entry name" value="PCuAC"/>
    <property type="match status" value="1"/>
</dbReference>
<evidence type="ECO:0008006" key="4">
    <source>
        <dbReference type="Google" id="ProtNLM"/>
    </source>
</evidence>
<proteinExistence type="predicted"/>
<evidence type="ECO:0000256" key="1">
    <source>
        <dbReference type="SAM" id="SignalP"/>
    </source>
</evidence>
<accession>A0A0K2ZBN1</accession>
<dbReference type="SUPFAM" id="SSF110087">
    <property type="entry name" value="DR1885-like metal-binding protein"/>
    <property type="match status" value="1"/>
</dbReference>
<dbReference type="InterPro" id="IPR007410">
    <property type="entry name" value="LpqE-like"/>
</dbReference>
<dbReference type="EMBL" id="CXOI01000003">
    <property type="protein sequence ID" value="CTP82296.1"/>
    <property type="molecule type" value="Genomic_DNA"/>
</dbReference>
<reference evidence="3" key="1">
    <citation type="submission" date="2015-07" db="EMBL/GenBank/DDBJ databases">
        <authorList>
            <person name="Wibberg D."/>
        </authorList>
    </citation>
    <scope>NUCLEOTIDE SEQUENCE [LARGE SCALE GENOMIC DNA]</scope>
</reference>
<feature type="signal peptide" evidence="1">
    <location>
        <begin position="1"/>
        <end position="29"/>
    </location>
</feature>
<evidence type="ECO:0000313" key="2">
    <source>
        <dbReference type="EMBL" id="CTP82296.1"/>
    </source>
</evidence>
<dbReference type="Gene3D" id="2.60.40.1890">
    <property type="entry name" value="PCu(A)C copper chaperone"/>
    <property type="match status" value="1"/>
</dbReference>
<dbReference type="InterPro" id="IPR058248">
    <property type="entry name" value="Lxx211020-like"/>
</dbReference>
<dbReference type="AlphaFoldDB" id="A0A0K2ZBN1"/>
<name>A0A0K2ZBN1_9XANT</name>
<dbReference type="PANTHER" id="PTHR36302:SF1">
    <property type="entry name" value="COPPER CHAPERONE PCU(A)C"/>
    <property type="match status" value="1"/>
</dbReference>
<gene>
    <name evidence="2" type="ORF">XTALMG727_0131</name>
</gene>
<dbReference type="Proteomes" id="UP000046187">
    <property type="component" value="Unassembled WGS sequence"/>
</dbReference>
<keyword evidence="3" id="KW-1185">Reference proteome</keyword>
<sequence length="161" mass="16445">MKLKPSACVRGLAIGLACLAGLAPGAAFAAPAASQAAGCLPQWQAGWVRLPPNAAMPMAAGFGRLHNPCGQALAVVAVRSPAFAEVSLHQTTQVDGVSKMRELERLPLAAGADAVLQPGGLHLMLMQPAQPLREGASVPISFVLEDGREVRGALKVSAGKP</sequence>
<keyword evidence="1" id="KW-0732">Signal</keyword>
<evidence type="ECO:0000313" key="3">
    <source>
        <dbReference type="Proteomes" id="UP000046187"/>
    </source>
</evidence>